<proteinExistence type="predicted"/>
<dbReference type="InterPro" id="IPR041588">
    <property type="entry name" value="Integrase_H2C2"/>
</dbReference>
<protein>
    <submittedName>
        <fullName evidence="2">Reverse transcriptase domain-containing protein</fullName>
    </submittedName>
</protein>
<keyword evidence="2" id="KW-0548">Nucleotidyltransferase</keyword>
<keyword evidence="2" id="KW-0695">RNA-directed DNA polymerase</keyword>
<comment type="caution">
    <text evidence="2">The sequence shown here is derived from an EMBL/GenBank/DDBJ whole genome shotgun (WGS) entry which is preliminary data.</text>
</comment>
<name>A0A699GT80_TANCI</name>
<dbReference type="Gene3D" id="1.10.340.70">
    <property type="match status" value="1"/>
</dbReference>
<evidence type="ECO:0000259" key="1">
    <source>
        <dbReference type="Pfam" id="PF17921"/>
    </source>
</evidence>
<reference evidence="2" key="1">
    <citation type="journal article" date="2019" name="Sci. Rep.">
        <title>Draft genome of Tanacetum cinerariifolium, the natural source of mosquito coil.</title>
        <authorList>
            <person name="Yamashiro T."/>
            <person name="Shiraishi A."/>
            <person name="Satake H."/>
            <person name="Nakayama K."/>
        </authorList>
    </citation>
    <scope>NUCLEOTIDE SEQUENCE</scope>
</reference>
<sequence length="192" mass="22135">AHVAGLCWDERGIVGKSGGMKQEMGKWKLHAWNEIWNLNSNFKRGGRQDVKHYFWYHPYLFRICADQVIRRCVHGQEAVDILTAFHNGPTEGHYGANYTIKKVFDSGFYWPTIYRDAHDLVRRCDACQRQGENRASWSDKLDDALWAFRTAFKTPIGCTPYKIAPDLEASRARGFVHRPLEFQSLANGNLIS</sequence>
<dbReference type="Pfam" id="PF17921">
    <property type="entry name" value="Integrase_H2C2"/>
    <property type="match status" value="1"/>
</dbReference>
<gene>
    <name evidence="2" type="ORF">Tci_049906</name>
</gene>
<dbReference type="EMBL" id="BKCJ010007571">
    <property type="protein sequence ID" value="GEU77928.1"/>
    <property type="molecule type" value="Genomic_DNA"/>
</dbReference>
<dbReference type="InterPro" id="IPR052160">
    <property type="entry name" value="Gypsy_RT_Integrase-like"/>
</dbReference>
<organism evidence="2">
    <name type="scientific">Tanacetum cinerariifolium</name>
    <name type="common">Dalmatian daisy</name>
    <name type="synonym">Chrysanthemum cinerariifolium</name>
    <dbReference type="NCBI Taxonomy" id="118510"/>
    <lineage>
        <taxon>Eukaryota</taxon>
        <taxon>Viridiplantae</taxon>
        <taxon>Streptophyta</taxon>
        <taxon>Embryophyta</taxon>
        <taxon>Tracheophyta</taxon>
        <taxon>Spermatophyta</taxon>
        <taxon>Magnoliopsida</taxon>
        <taxon>eudicotyledons</taxon>
        <taxon>Gunneridae</taxon>
        <taxon>Pentapetalae</taxon>
        <taxon>asterids</taxon>
        <taxon>campanulids</taxon>
        <taxon>Asterales</taxon>
        <taxon>Asteraceae</taxon>
        <taxon>Asteroideae</taxon>
        <taxon>Anthemideae</taxon>
        <taxon>Anthemidinae</taxon>
        <taxon>Tanacetum</taxon>
    </lineage>
</organism>
<keyword evidence="2" id="KW-0808">Transferase</keyword>
<evidence type="ECO:0000313" key="2">
    <source>
        <dbReference type="EMBL" id="GEU77928.1"/>
    </source>
</evidence>
<dbReference type="AlphaFoldDB" id="A0A699GT80"/>
<dbReference type="PANTHER" id="PTHR47266">
    <property type="entry name" value="ENDONUCLEASE-RELATED"/>
    <property type="match status" value="1"/>
</dbReference>
<accession>A0A699GT80</accession>
<dbReference type="GO" id="GO:0003964">
    <property type="term" value="F:RNA-directed DNA polymerase activity"/>
    <property type="evidence" value="ECO:0007669"/>
    <property type="project" value="UniProtKB-KW"/>
</dbReference>
<feature type="domain" description="Integrase zinc-binding" evidence="1">
    <location>
        <begin position="77"/>
        <end position="130"/>
    </location>
</feature>
<feature type="non-terminal residue" evidence="2">
    <location>
        <position position="1"/>
    </location>
</feature>